<protein>
    <submittedName>
        <fullName evidence="1">Uncharacterized protein</fullName>
    </submittedName>
</protein>
<reference evidence="1 2" key="1">
    <citation type="journal article" date="2014" name="Genome Announc.">
        <title>Genome sequence of the basidiomycetous fungus Pseudozyma aphidis DSM70725, an efficient producer of biosurfactant mannosylerythritol lipids.</title>
        <authorList>
            <person name="Lorenz S."/>
            <person name="Guenther M."/>
            <person name="Grumaz C."/>
            <person name="Rupp S."/>
            <person name="Zibek S."/>
            <person name="Sohn K."/>
        </authorList>
    </citation>
    <scope>NUCLEOTIDE SEQUENCE [LARGE SCALE GENOMIC DNA]</scope>
    <source>
        <strain evidence="2">ATCC 32657 / CBS 517.83 / DSM 70725 / JCM 10318 / NBRC 10182 / NRRL Y-7954 / St-0401</strain>
    </source>
</reference>
<organism evidence="1 2">
    <name type="scientific">Moesziomyces aphidis</name>
    <name type="common">Pseudozyma aphidis</name>
    <dbReference type="NCBI Taxonomy" id="84754"/>
    <lineage>
        <taxon>Eukaryota</taxon>
        <taxon>Fungi</taxon>
        <taxon>Dikarya</taxon>
        <taxon>Basidiomycota</taxon>
        <taxon>Ustilaginomycotina</taxon>
        <taxon>Ustilaginomycetes</taxon>
        <taxon>Ustilaginales</taxon>
        <taxon>Ustilaginaceae</taxon>
        <taxon>Moesziomyces</taxon>
    </lineage>
</organism>
<keyword evidence="2" id="KW-1185">Reference proteome</keyword>
<evidence type="ECO:0000313" key="2">
    <source>
        <dbReference type="Proteomes" id="UP000019462"/>
    </source>
</evidence>
<name>W3VP59_MOEAP</name>
<dbReference type="InterPro" id="IPR035382">
    <property type="entry name" value="MFA1"/>
</dbReference>
<dbReference type="Proteomes" id="UP000019462">
    <property type="component" value="Unassembled WGS sequence"/>
</dbReference>
<gene>
    <name evidence="1" type="ORF">PaG_03204</name>
</gene>
<accession>W3VP59</accession>
<dbReference type="EMBL" id="AWNI01000010">
    <property type="protein sequence ID" value="ETS62567.1"/>
    <property type="molecule type" value="Genomic_DNA"/>
</dbReference>
<proteinExistence type="predicted"/>
<dbReference type="Pfam" id="PF17445">
    <property type="entry name" value="Mfa1"/>
    <property type="match status" value="1"/>
</dbReference>
<evidence type="ECO:0000313" key="1">
    <source>
        <dbReference type="EMBL" id="ETS62567.1"/>
    </source>
</evidence>
<dbReference type="AlphaFoldDB" id="W3VP59"/>
<comment type="caution">
    <text evidence="1">The sequence shown here is derived from an EMBL/GenBank/DDBJ whole genome shotgun (WGS) entry which is preliminary data.</text>
</comment>
<dbReference type="HOGENOM" id="CLU_1835986_0_0_1"/>
<sequence length="140" mass="15401">MAKVLGRVAASEAVATIGFASDARQVSLMLKRGCAEPTVYTERRSLHRSLVLSNTTSNPFVEMFSIFAQTASVSVSESQTQPTNEGGRNDAVYGYSSCTTPAAMDAIQALVDAIADLSRWTRPQGHFREQYAQIPRWKRR</sequence>